<reference evidence="2 3" key="1">
    <citation type="submission" date="2018-04" db="EMBL/GenBank/DDBJ databases">
        <title>Complete genome sequences of new Aeromonas and Pseudomonas phages promising in phage therapy dedicated to aquaculture.</title>
        <authorList>
            <person name="Kolsut J."/>
            <person name="Wojcik E."/>
            <person name="Wojtasik A."/>
            <person name="Dastych J."/>
        </authorList>
    </citation>
    <scope>NUCLEOTIDE SEQUENCE [LARGE SCALE GENOMIC DNA]</scope>
</reference>
<sequence length="159" mass="18283">MKKKFLGLSDDGYRVYTMWTPGEKGDCGIVMTVGYRGDEFMIYDSEPWADEQEQSLERTALSAADNMRNLQQKIFNGGSQLRWHTHSYGKSRVVQLDKIKAGSFADLEARAIRQCDKAFMFLDEYASKKPKITVTPDQQGQPKRKPQPNRGPRGRKDWK</sequence>
<dbReference type="Proteomes" id="UP000246250">
    <property type="component" value="Segment"/>
</dbReference>
<accession>A0A2S1PG04</accession>
<dbReference type="GeneID" id="77935283"/>
<evidence type="ECO:0000313" key="2">
    <source>
        <dbReference type="EMBL" id="AWH15511.1"/>
    </source>
</evidence>
<proteinExistence type="predicted"/>
<keyword evidence="3" id="KW-1185">Reference proteome</keyword>
<evidence type="ECO:0000256" key="1">
    <source>
        <dbReference type="SAM" id="MobiDB-lite"/>
    </source>
</evidence>
<dbReference type="RefSeq" id="YP_010659315.1">
    <property type="nucleotide sequence ID" value="NC_070866.1"/>
</dbReference>
<dbReference type="EMBL" id="MH179480">
    <property type="protein sequence ID" value="AWH15511.1"/>
    <property type="molecule type" value="Genomic_DNA"/>
</dbReference>
<organism evidence="2 3">
    <name type="scientific">Pseudomonas phage 98PfluR60PP</name>
    <dbReference type="NCBI Taxonomy" id="2163965"/>
    <lineage>
        <taxon>Viruses</taxon>
        <taxon>Duplodnaviria</taxon>
        <taxon>Heunggongvirae</taxon>
        <taxon>Uroviricota</taxon>
        <taxon>Caudoviricetes</taxon>
        <taxon>Schitoviridae</taxon>
        <taxon>Littlefixvirus</taxon>
        <taxon>Littlefixvirus 98Pflur60pp</taxon>
    </lineage>
</organism>
<dbReference type="KEGG" id="vg:77935283"/>
<name>A0A2S1PG04_9CAUD</name>
<protein>
    <submittedName>
        <fullName evidence="2">Uncharacterized protein</fullName>
    </submittedName>
</protein>
<feature type="region of interest" description="Disordered" evidence="1">
    <location>
        <begin position="130"/>
        <end position="159"/>
    </location>
</feature>
<evidence type="ECO:0000313" key="3">
    <source>
        <dbReference type="Proteomes" id="UP000246250"/>
    </source>
</evidence>
<feature type="compositionally biased region" description="Basic residues" evidence="1">
    <location>
        <begin position="142"/>
        <end position="153"/>
    </location>
</feature>